<name>A0A518H099_9BACT</name>
<dbReference type="Proteomes" id="UP000317835">
    <property type="component" value="Chromosome"/>
</dbReference>
<dbReference type="OrthoDB" id="285329at2"/>
<proteinExistence type="predicted"/>
<accession>A0A518H099</accession>
<keyword evidence="4" id="KW-1185">Reference proteome</keyword>
<keyword evidence="2" id="KW-0472">Membrane</keyword>
<dbReference type="AlphaFoldDB" id="A0A518H099"/>
<feature type="transmembrane region" description="Helical" evidence="2">
    <location>
        <begin position="37"/>
        <end position="55"/>
    </location>
</feature>
<organism evidence="3 4">
    <name type="scientific">Tautonia plasticadhaerens</name>
    <dbReference type="NCBI Taxonomy" id="2527974"/>
    <lineage>
        <taxon>Bacteria</taxon>
        <taxon>Pseudomonadati</taxon>
        <taxon>Planctomycetota</taxon>
        <taxon>Planctomycetia</taxon>
        <taxon>Isosphaerales</taxon>
        <taxon>Isosphaeraceae</taxon>
        <taxon>Tautonia</taxon>
    </lineage>
</organism>
<sequence length="170" mass="18504">MLWLWTFLIYWLLLFVVCYIVTEVGQNHFYDEVTPLAWLKVGGSTLLLAGALTWWDPSSVDLFTDEIWILAMLAVAAFVLFTVVMRFHAPHALMLGPVAVVLISIMAAMAVDSLKTSGRAARRDRPIPPSQRTIRKSASSSIELPEPEEPAAGAVEGEGAPSSPSASPPP</sequence>
<feature type="compositionally biased region" description="Low complexity" evidence="1">
    <location>
        <begin position="137"/>
        <end position="170"/>
    </location>
</feature>
<feature type="transmembrane region" description="Helical" evidence="2">
    <location>
        <begin position="6"/>
        <end position="25"/>
    </location>
</feature>
<protein>
    <submittedName>
        <fullName evidence="3">Uncharacterized protein</fullName>
    </submittedName>
</protein>
<reference evidence="3 4" key="1">
    <citation type="submission" date="2019-02" db="EMBL/GenBank/DDBJ databases">
        <title>Deep-cultivation of Planctomycetes and their phenomic and genomic characterization uncovers novel biology.</title>
        <authorList>
            <person name="Wiegand S."/>
            <person name="Jogler M."/>
            <person name="Boedeker C."/>
            <person name="Pinto D."/>
            <person name="Vollmers J."/>
            <person name="Rivas-Marin E."/>
            <person name="Kohn T."/>
            <person name="Peeters S.H."/>
            <person name="Heuer A."/>
            <person name="Rast P."/>
            <person name="Oberbeckmann S."/>
            <person name="Bunk B."/>
            <person name="Jeske O."/>
            <person name="Meyerdierks A."/>
            <person name="Storesund J.E."/>
            <person name="Kallscheuer N."/>
            <person name="Luecker S."/>
            <person name="Lage O.M."/>
            <person name="Pohl T."/>
            <person name="Merkel B.J."/>
            <person name="Hornburger P."/>
            <person name="Mueller R.-W."/>
            <person name="Bruemmer F."/>
            <person name="Labrenz M."/>
            <person name="Spormann A.M."/>
            <person name="Op den Camp H."/>
            <person name="Overmann J."/>
            <person name="Amann R."/>
            <person name="Jetten M.S.M."/>
            <person name="Mascher T."/>
            <person name="Medema M.H."/>
            <person name="Devos D.P."/>
            <person name="Kaster A.-K."/>
            <person name="Ovreas L."/>
            <person name="Rohde M."/>
            <person name="Galperin M.Y."/>
            <person name="Jogler C."/>
        </authorList>
    </citation>
    <scope>NUCLEOTIDE SEQUENCE [LARGE SCALE GENOMIC DNA]</scope>
    <source>
        <strain evidence="3 4">ElP</strain>
    </source>
</reference>
<evidence type="ECO:0000256" key="1">
    <source>
        <dbReference type="SAM" id="MobiDB-lite"/>
    </source>
</evidence>
<evidence type="ECO:0000256" key="2">
    <source>
        <dbReference type="SAM" id="Phobius"/>
    </source>
</evidence>
<feature type="transmembrane region" description="Helical" evidence="2">
    <location>
        <begin position="92"/>
        <end position="111"/>
    </location>
</feature>
<evidence type="ECO:0000313" key="3">
    <source>
        <dbReference type="EMBL" id="QDV34262.1"/>
    </source>
</evidence>
<keyword evidence="2" id="KW-1133">Transmembrane helix</keyword>
<keyword evidence="2" id="KW-0812">Transmembrane</keyword>
<dbReference type="EMBL" id="CP036426">
    <property type="protein sequence ID" value="QDV34262.1"/>
    <property type="molecule type" value="Genomic_DNA"/>
</dbReference>
<dbReference type="KEGG" id="tpla:ElP_21470"/>
<gene>
    <name evidence="3" type="ORF">ElP_21470</name>
</gene>
<feature type="region of interest" description="Disordered" evidence="1">
    <location>
        <begin position="119"/>
        <end position="170"/>
    </location>
</feature>
<evidence type="ECO:0000313" key="4">
    <source>
        <dbReference type="Proteomes" id="UP000317835"/>
    </source>
</evidence>
<feature type="transmembrane region" description="Helical" evidence="2">
    <location>
        <begin position="67"/>
        <end position="85"/>
    </location>
</feature>
<dbReference type="RefSeq" id="WP_145269037.1">
    <property type="nucleotide sequence ID" value="NZ_CP036426.1"/>
</dbReference>